<proteinExistence type="predicted"/>
<evidence type="ECO:0000256" key="1">
    <source>
        <dbReference type="ARBA" id="ARBA00022795"/>
    </source>
</evidence>
<keyword evidence="4" id="KW-1185">Reference proteome</keyword>
<dbReference type="EMBL" id="JAUSTT010000018">
    <property type="protein sequence ID" value="MDQ0177088.1"/>
    <property type="molecule type" value="Genomic_DNA"/>
</dbReference>
<dbReference type="Pfam" id="PF05130">
    <property type="entry name" value="FlgN"/>
    <property type="match status" value="1"/>
</dbReference>
<accession>A0ABT9WUW5</accession>
<dbReference type="RefSeq" id="WP_307230781.1">
    <property type="nucleotide sequence ID" value="NZ_JAUSTT010000018.1"/>
</dbReference>
<comment type="caution">
    <text evidence="3">The sequence shown here is derived from an EMBL/GenBank/DDBJ whole genome shotgun (WGS) entry which is preliminary data.</text>
</comment>
<protein>
    <submittedName>
        <fullName evidence="3">Flagellar biosynthesis/type III secretory pathway chaperone</fullName>
    </submittedName>
</protein>
<dbReference type="InterPro" id="IPR036679">
    <property type="entry name" value="FlgN-like_sf"/>
</dbReference>
<dbReference type="Proteomes" id="UP001223586">
    <property type="component" value="Unassembled WGS sequence"/>
</dbReference>
<dbReference type="Gene3D" id="1.20.58.300">
    <property type="entry name" value="FlgN-like"/>
    <property type="match status" value="1"/>
</dbReference>
<name>A0ABT9WUW5_9BACI</name>
<evidence type="ECO:0000313" key="4">
    <source>
        <dbReference type="Proteomes" id="UP001223586"/>
    </source>
</evidence>
<dbReference type="InterPro" id="IPR007809">
    <property type="entry name" value="FlgN-like"/>
</dbReference>
<keyword evidence="3" id="KW-0969">Cilium</keyword>
<evidence type="ECO:0000313" key="3">
    <source>
        <dbReference type="EMBL" id="MDQ0177088.1"/>
    </source>
</evidence>
<organism evidence="3 4">
    <name type="scientific">Bacillus chungangensis</name>
    <dbReference type="NCBI Taxonomy" id="587633"/>
    <lineage>
        <taxon>Bacteria</taxon>
        <taxon>Bacillati</taxon>
        <taxon>Bacillota</taxon>
        <taxon>Bacilli</taxon>
        <taxon>Bacillales</taxon>
        <taxon>Bacillaceae</taxon>
        <taxon>Bacillus</taxon>
    </lineage>
</organism>
<keyword evidence="3" id="KW-0966">Cell projection</keyword>
<keyword evidence="1" id="KW-1005">Bacterial flagellum biogenesis</keyword>
<evidence type="ECO:0000256" key="2">
    <source>
        <dbReference type="SAM" id="MobiDB-lite"/>
    </source>
</evidence>
<keyword evidence="3" id="KW-0282">Flagellum</keyword>
<dbReference type="SUPFAM" id="SSF140566">
    <property type="entry name" value="FlgN-like"/>
    <property type="match status" value="1"/>
</dbReference>
<reference evidence="3 4" key="1">
    <citation type="submission" date="2023-07" db="EMBL/GenBank/DDBJ databases">
        <title>Genomic Encyclopedia of Type Strains, Phase IV (KMG-IV): sequencing the most valuable type-strain genomes for metagenomic binning, comparative biology and taxonomic classification.</title>
        <authorList>
            <person name="Goeker M."/>
        </authorList>
    </citation>
    <scope>NUCLEOTIDE SEQUENCE [LARGE SCALE GENOMIC DNA]</scope>
    <source>
        <strain evidence="3 4">DSM 23837</strain>
    </source>
</reference>
<gene>
    <name evidence="3" type="ORF">J2S08_002967</name>
</gene>
<feature type="region of interest" description="Disordered" evidence="2">
    <location>
        <begin position="134"/>
        <end position="159"/>
    </location>
</feature>
<sequence>MSAEALITALKKLRSLHESLYQLALKKTDLLVNNEMEALQQIVADEQQHIKAIDILEKERQQAAKDFLGREENITISDCIDAAPPEMAASLSELKESIVDTVTQLQKKNELNQSLVFQSLQLVNFSLDLLRPQEQKATYGRPDQQQRKSSLRGLFDSKA</sequence>